<feature type="compositionally biased region" description="Low complexity" evidence="1">
    <location>
        <begin position="498"/>
        <end position="509"/>
    </location>
</feature>
<feature type="compositionally biased region" description="Low complexity" evidence="1">
    <location>
        <begin position="151"/>
        <end position="163"/>
    </location>
</feature>
<dbReference type="AlphaFoldDB" id="A0A7S3Q2T6"/>
<protein>
    <submittedName>
        <fullName evidence="2">Uncharacterized protein</fullName>
    </submittedName>
</protein>
<dbReference type="EMBL" id="HBIO01011339">
    <property type="protein sequence ID" value="CAE0463977.1"/>
    <property type="molecule type" value="Transcribed_RNA"/>
</dbReference>
<feature type="region of interest" description="Disordered" evidence="1">
    <location>
        <begin position="1"/>
        <end position="27"/>
    </location>
</feature>
<feature type="compositionally biased region" description="Acidic residues" evidence="1">
    <location>
        <begin position="308"/>
        <end position="317"/>
    </location>
</feature>
<feature type="compositionally biased region" description="Basic and acidic residues" evidence="1">
    <location>
        <begin position="99"/>
        <end position="137"/>
    </location>
</feature>
<gene>
    <name evidence="2" type="ORF">CDEB00056_LOCUS8818</name>
</gene>
<feature type="compositionally biased region" description="Basic residues" evidence="1">
    <location>
        <begin position="276"/>
        <end position="285"/>
    </location>
</feature>
<proteinExistence type="predicted"/>
<feature type="compositionally biased region" description="Basic residues" evidence="1">
    <location>
        <begin position="433"/>
        <end position="444"/>
    </location>
</feature>
<organism evidence="2">
    <name type="scientific">Chaetoceros debilis</name>
    <dbReference type="NCBI Taxonomy" id="122233"/>
    <lineage>
        <taxon>Eukaryota</taxon>
        <taxon>Sar</taxon>
        <taxon>Stramenopiles</taxon>
        <taxon>Ochrophyta</taxon>
        <taxon>Bacillariophyta</taxon>
        <taxon>Coscinodiscophyceae</taxon>
        <taxon>Chaetocerotophycidae</taxon>
        <taxon>Chaetocerotales</taxon>
        <taxon>Chaetocerotaceae</taxon>
        <taxon>Chaetoceros</taxon>
    </lineage>
</organism>
<feature type="compositionally biased region" description="Polar residues" evidence="1">
    <location>
        <begin position="288"/>
        <end position="298"/>
    </location>
</feature>
<evidence type="ECO:0000256" key="1">
    <source>
        <dbReference type="SAM" id="MobiDB-lite"/>
    </source>
</evidence>
<feature type="compositionally biased region" description="Polar residues" evidence="1">
    <location>
        <begin position="380"/>
        <end position="432"/>
    </location>
</feature>
<feature type="compositionally biased region" description="Polar residues" evidence="1">
    <location>
        <begin position="230"/>
        <end position="241"/>
    </location>
</feature>
<accession>A0A7S3Q2T6</accession>
<feature type="region of interest" description="Disordered" evidence="1">
    <location>
        <begin position="230"/>
        <end position="323"/>
    </location>
</feature>
<feature type="region of interest" description="Disordered" evidence="1">
    <location>
        <begin position="349"/>
        <end position="509"/>
    </location>
</feature>
<evidence type="ECO:0000313" key="2">
    <source>
        <dbReference type="EMBL" id="CAE0463977.1"/>
    </source>
</evidence>
<feature type="compositionally biased region" description="Low complexity" evidence="1">
    <location>
        <begin position="463"/>
        <end position="482"/>
    </location>
</feature>
<name>A0A7S3Q2T6_9STRA</name>
<feature type="region of interest" description="Disordered" evidence="1">
    <location>
        <begin position="79"/>
        <end position="204"/>
    </location>
</feature>
<feature type="compositionally biased region" description="Polar residues" evidence="1">
    <location>
        <begin position="85"/>
        <end position="94"/>
    </location>
</feature>
<feature type="compositionally biased region" description="Basic residues" evidence="1">
    <location>
        <begin position="453"/>
        <end position="462"/>
    </location>
</feature>
<sequence>MVETTRRSRVRRDAQRQAEVQAQRKADAEVSNLIASDCCFVTSCGLDEFSVCDLFSWTGMTADDSNSDVTTEWDADHDHAHRQNHNQQRTSSSHHQNRRDRERTRQNEKEAKRLKSRDRDRDRDRTKGGSRKVEQGCDRNGNGNGGHDRNNASTSGGNGNSNINKRDGNGNGNGKKKGRGGLGLGGLGFRRNNSKSNVTTKGGGGDDKGWWWWWWLPFPVIALSRSSFSAGSDSTAESALETTEVDRDRGTGSNNRRERHRRDYNGHNGRGSGSKNSRHHRRRPQHYGTKSSRSSPSENPVDDHDHDGYEDDYDDCDMPPSNAVDFAARHESLINALFEDAKHRQMLKHASEAGNANNSPDSPQQSPPNSNNANPRTPPWSSTAKLYQYPNSNASVISKGSQSRHSNASTSAGQSQRSYNTQGSDLLSPSSHQFKKSLSKRRIKTLQMMESRHQHRARRHLRSVNMNNNNYSNKSLNSSFSSTPGRGDHGNGGNANESTSDSSCTSFTTLSNDRSNGEVNVAHSFLHASCQLQKDSGKGIPPGTGKMAHGRDSAMAKLVRKMDQLAEVEEEGSFANAVLTRVSAKDMTLARGELQPQQDLAFVETRSMLAVKMGFASLRYGVLVHWNTTSGLAEMIVLRKMCSDSFMKVKTKNFKASTSTGIGTTASASTATTKSWRKRMRRTSNQFMGSRGVGVGGSGNHPSVISPAKTDGSASMVVRRMIGWAYRNSGYCSLLVSFRPLFCLSKERL</sequence>
<reference evidence="2" key="1">
    <citation type="submission" date="2021-01" db="EMBL/GenBank/DDBJ databases">
        <authorList>
            <person name="Corre E."/>
            <person name="Pelletier E."/>
            <person name="Niang G."/>
            <person name="Scheremetjew M."/>
            <person name="Finn R."/>
            <person name="Kale V."/>
            <person name="Holt S."/>
            <person name="Cochrane G."/>
            <person name="Meng A."/>
            <person name="Brown T."/>
            <person name="Cohen L."/>
        </authorList>
    </citation>
    <scope>NUCLEOTIDE SEQUENCE</scope>
    <source>
        <strain evidence="2">MM31A-1</strain>
    </source>
</reference>
<feature type="compositionally biased region" description="Low complexity" evidence="1">
    <location>
        <begin position="355"/>
        <end position="375"/>
    </location>
</feature>